<evidence type="ECO:0000259" key="2">
    <source>
        <dbReference type="Pfam" id="PF03061"/>
    </source>
</evidence>
<evidence type="ECO:0000313" key="3">
    <source>
        <dbReference type="EMBL" id="GAA3929386.1"/>
    </source>
</evidence>
<sequence>MDPTGAMSPVGEEEVRARLAADAASRHMGVEITSIGDGCITLRLPPQPWMINGHGILHGGAMFWLGDTAFAFLSESRGRPAVTRQAGITYIAPLTVGDQLYATAREKARYGRNSIVDVDLLDADDALIATMTVHGTDLRERPPQV</sequence>
<keyword evidence="1" id="KW-0378">Hydrolase</keyword>
<dbReference type="CDD" id="cd03443">
    <property type="entry name" value="PaaI_thioesterase"/>
    <property type="match status" value="1"/>
</dbReference>
<evidence type="ECO:0000313" key="4">
    <source>
        <dbReference type="Proteomes" id="UP001501591"/>
    </source>
</evidence>
<evidence type="ECO:0000256" key="1">
    <source>
        <dbReference type="ARBA" id="ARBA00022801"/>
    </source>
</evidence>
<proteinExistence type="predicted"/>
<dbReference type="PANTHER" id="PTHR42856">
    <property type="entry name" value="ACYL-COENZYME A THIOESTERASE PAAI"/>
    <property type="match status" value="1"/>
</dbReference>
<dbReference type="NCBIfam" id="TIGR00369">
    <property type="entry name" value="unchar_dom_1"/>
    <property type="match status" value="1"/>
</dbReference>
<dbReference type="InterPro" id="IPR006683">
    <property type="entry name" value="Thioestr_dom"/>
</dbReference>
<dbReference type="Gene3D" id="3.10.129.10">
    <property type="entry name" value="Hotdog Thioesterase"/>
    <property type="match status" value="1"/>
</dbReference>
<name>A0ABP7MUS2_9MICO</name>
<organism evidence="3 4">
    <name type="scientific">Microbacterium soli</name>
    <dbReference type="NCBI Taxonomy" id="446075"/>
    <lineage>
        <taxon>Bacteria</taxon>
        <taxon>Bacillati</taxon>
        <taxon>Actinomycetota</taxon>
        <taxon>Actinomycetes</taxon>
        <taxon>Micrococcales</taxon>
        <taxon>Microbacteriaceae</taxon>
        <taxon>Microbacterium</taxon>
    </lineage>
</organism>
<dbReference type="PANTHER" id="PTHR42856:SF1">
    <property type="entry name" value="ACYL-COENZYME A THIOESTERASE PAAI"/>
    <property type="match status" value="1"/>
</dbReference>
<dbReference type="InterPro" id="IPR029069">
    <property type="entry name" value="HotDog_dom_sf"/>
</dbReference>
<keyword evidence="4" id="KW-1185">Reference proteome</keyword>
<comment type="caution">
    <text evidence="3">The sequence shown here is derived from an EMBL/GenBank/DDBJ whole genome shotgun (WGS) entry which is preliminary data.</text>
</comment>
<dbReference type="Pfam" id="PF03061">
    <property type="entry name" value="4HBT"/>
    <property type="match status" value="1"/>
</dbReference>
<dbReference type="EMBL" id="BAABCP010000001">
    <property type="protein sequence ID" value="GAA3929386.1"/>
    <property type="molecule type" value="Genomic_DNA"/>
</dbReference>
<feature type="domain" description="Thioesterase" evidence="2">
    <location>
        <begin position="54"/>
        <end position="128"/>
    </location>
</feature>
<accession>A0ABP7MUS2</accession>
<reference evidence="4" key="1">
    <citation type="journal article" date="2019" name="Int. J. Syst. Evol. Microbiol.">
        <title>The Global Catalogue of Microorganisms (GCM) 10K type strain sequencing project: providing services to taxonomists for standard genome sequencing and annotation.</title>
        <authorList>
            <consortium name="The Broad Institute Genomics Platform"/>
            <consortium name="The Broad Institute Genome Sequencing Center for Infectious Disease"/>
            <person name="Wu L."/>
            <person name="Ma J."/>
        </authorList>
    </citation>
    <scope>NUCLEOTIDE SEQUENCE [LARGE SCALE GENOMIC DNA]</scope>
    <source>
        <strain evidence="4">JCM 17024</strain>
    </source>
</reference>
<protein>
    <recommendedName>
        <fullName evidence="2">Thioesterase domain-containing protein</fullName>
    </recommendedName>
</protein>
<dbReference type="InterPro" id="IPR003736">
    <property type="entry name" value="PAAI_dom"/>
</dbReference>
<dbReference type="SUPFAM" id="SSF54637">
    <property type="entry name" value="Thioesterase/thiol ester dehydrase-isomerase"/>
    <property type="match status" value="1"/>
</dbReference>
<dbReference type="RefSeq" id="WP_344817938.1">
    <property type="nucleotide sequence ID" value="NZ_BAABCP010000001.1"/>
</dbReference>
<dbReference type="InterPro" id="IPR052723">
    <property type="entry name" value="Acyl-CoA_thioesterase_PaaI"/>
</dbReference>
<gene>
    <name evidence="3" type="ORF">GCM10022383_05200</name>
</gene>
<dbReference type="Proteomes" id="UP001501591">
    <property type="component" value="Unassembled WGS sequence"/>
</dbReference>